<feature type="transmembrane region" description="Helical" evidence="2">
    <location>
        <begin position="613"/>
        <end position="634"/>
    </location>
</feature>
<dbReference type="AlphaFoldDB" id="A0A0S4IIV3"/>
<keyword evidence="2 3" id="KW-0812">Transmembrane</keyword>
<sequence>MPRPRAAEDPSSSTTTGRGPTARVVGFSSSSSSAFHITPQRPIENQMDGFHPTEVNSDRSDTSSEDFHRYISVFGPAGAQHVTPDGHPQHEPHDNSWRRCVEPIDDYGRRAEPPTAQPTAPAQTGWWTRVAVKSMELVSKLFIPPHEEPVFSSTVAEGAHNASPRRPFGDELPHSEWVALAENPGKIPTSYIRQCFTRDATIDMRHDSERNFHPDTERDPYTERQAMWVDHEDMGVEMTLSEGINLYNNNPNEYYGNIVSALLATRDPVTNPVGAEDLQCTRGNPFLVTLILQSGALPLAYDSLIAKELQSYLDALLVAPNRGGREILSPTTYEYLKILVSVPSQKITSKQATLFRRSGFEFASLLLDHPHLVAHLPQYAEHFWNLLGRTLDFPLAIGGLLLTCLDFLCLSFVVQHWFIQAPSNGYGWISVICYVGGYVGDMAAHLFIMRKKARSVVYEGRVTPFPSVNLKLFPIVPLYEFVLLHNIIRHEWDARRHPKSNLRGGNKHRAMIHDLYNTATIGRVTHSVFYSLPHVLVQSYFFDWREINAEIDSHYLWYRMLLGTSTSFVVLALVLFTRQLVVFDSISFRGYASFATEGNDIIVRRSSVMPRTFAFALLYLFEINTFFVIIIALDMCNTDMIVWVVMSCAMVLSCVVIYISSSAAETSVHRAVKWFSVPLCIETALTIFVAVREEDPLCPLFGRAGNIYAIIGYVMWGLFGALGTLWFIARFFCKSMFDLEDDIGELDEHPPMPGSASKPLA</sequence>
<dbReference type="OrthoDB" id="249280at2759"/>
<evidence type="ECO:0000313" key="3">
    <source>
        <dbReference type="EMBL" id="CUE73236.1"/>
    </source>
</evidence>
<dbReference type="EMBL" id="CYKH01000145">
    <property type="protein sequence ID" value="CUE73236.1"/>
    <property type="molecule type" value="Genomic_DNA"/>
</dbReference>
<feature type="transmembrane region" description="Helical" evidence="2">
    <location>
        <begin position="671"/>
        <end position="691"/>
    </location>
</feature>
<feature type="transmembrane region" description="Helical" evidence="2">
    <location>
        <begin position="640"/>
        <end position="659"/>
    </location>
</feature>
<dbReference type="Proteomes" id="UP000051952">
    <property type="component" value="Unassembled WGS sequence"/>
</dbReference>
<feature type="transmembrane region" description="Helical" evidence="2">
    <location>
        <begin position="556"/>
        <end position="576"/>
    </location>
</feature>
<keyword evidence="4" id="KW-1185">Reference proteome</keyword>
<feature type="transmembrane region" description="Helical" evidence="2">
    <location>
        <begin position="395"/>
        <end position="419"/>
    </location>
</feature>
<protein>
    <submittedName>
        <fullName evidence="3">Transmembrane protein, putative</fullName>
    </submittedName>
</protein>
<feature type="region of interest" description="Disordered" evidence="1">
    <location>
        <begin position="1"/>
        <end position="63"/>
    </location>
</feature>
<keyword evidence="2" id="KW-1133">Transmembrane helix</keyword>
<organism evidence="3 4">
    <name type="scientific">Bodo saltans</name>
    <name type="common">Flagellated protozoan</name>
    <dbReference type="NCBI Taxonomy" id="75058"/>
    <lineage>
        <taxon>Eukaryota</taxon>
        <taxon>Discoba</taxon>
        <taxon>Euglenozoa</taxon>
        <taxon>Kinetoplastea</taxon>
        <taxon>Metakinetoplastina</taxon>
        <taxon>Eubodonida</taxon>
        <taxon>Bodonidae</taxon>
        <taxon>Bodo</taxon>
    </lineage>
</organism>
<accession>A0A0S4IIV3</accession>
<dbReference type="OMA" id="WISVICY"/>
<evidence type="ECO:0000313" key="4">
    <source>
        <dbReference type="Proteomes" id="UP000051952"/>
    </source>
</evidence>
<gene>
    <name evidence="3" type="ORF">BSAL_54970</name>
</gene>
<keyword evidence="2" id="KW-0472">Membrane</keyword>
<name>A0A0S4IIV3_BODSA</name>
<evidence type="ECO:0000256" key="2">
    <source>
        <dbReference type="SAM" id="Phobius"/>
    </source>
</evidence>
<feature type="transmembrane region" description="Helical" evidence="2">
    <location>
        <begin position="425"/>
        <end position="448"/>
    </location>
</feature>
<proteinExistence type="predicted"/>
<reference evidence="4" key="1">
    <citation type="submission" date="2015-09" db="EMBL/GenBank/DDBJ databases">
        <authorList>
            <consortium name="Pathogen Informatics"/>
        </authorList>
    </citation>
    <scope>NUCLEOTIDE SEQUENCE [LARGE SCALE GENOMIC DNA]</scope>
    <source>
        <strain evidence="4">Lake Konstanz</strain>
    </source>
</reference>
<feature type="transmembrane region" description="Helical" evidence="2">
    <location>
        <begin position="707"/>
        <end position="729"/>
    </location>
</feature>
<evidence type="ECO:0000256" key="1">
    <source>
        <dbReference type="SAM" id="MobiDB-lite"/>
    </source>
</evidence>
<dbReference type="VEuPathDB" id="TriTrypDB:BSAL_54970"/>